<organism evidence="2 3">
    <name type="scientific">Actinomadura violacea</name>
    <dbReference type="NCBI Taxonomy" id="2819934"/>
    <lineage>
        <taxon>Bacteria</taxon>
        <taxon>Bacillati</taxon>
        <taxon>Actinomycetota</taxon>
        <taxon>Actinomycetes</taxon>
        <taxon>Streptosporangiales</taxon>
        <taxon>Thermomonosporaceae</taxon>
        <taxon>Actinomadura</taxon>
    </lineage>
</organism>
<dbReference type="RefSeq" id="WP_208241978.1">
    <property type="nucleotide sequence ID" value="NZ_JAGEPF010000010.1"/>
</dbReference>
<evidence type="ECO:0000313" key="3">
    <source>
        <dbReference type="Proteomes" id="UP000680206"/>
    </source>
</evidence>
<protein>
    <submittedName>
        <fullName evidence="2">Uncharacterized protein</fullName>
    </submittedName>
</protein>
<feature type="compositionally biased region" description="Basic and acidic residues" evidence="1">
    <location>
        <begin position="49"/>
        <end position="66"/>
    </location>
</feature>
<reference evidence="2 3" key="1">
    <citation type="submission" date="2021-03" db="EMBL/GenBank/DDBJ databases">
        <title>Actinomadura violae sp. nov., isolated from lichen in Thailand.</title>
        <authorList>
            <person name="Kanchanasin P."/>
            <person name="Saeng-In P."/>
            <person name="Phongsopitanun W."/>
            <person name="Yuki M."/>
            <person name="Kudo T."/>
            <person name="Ohkuma M."/>
            <person name="Tanasupawat S."/>
        </authorList>
    </citation>
    <scope>NUCLEOTIDE SEQUENCE [LARGE SCALE GENOMIC DNA]</scope>
    <source>
        <strain evidence="2 3">LCR2-06</strain>
    </source>
</reference>
<dbReference type="Proteomes" id="UP000680206">
    <property type="component" value="Unassembled WGS sequence"/>
</dbReference>
<evidence type="ECO:0000256" key="1">
    <source>
        <dbReference type="SAM" id="MobiDB-lite"/>
    </source>
</evidence>
<sequence length="66" mass="7446">MELRRGLFNAAKLHGVSLHCNAARQKDGTFTLTYAVHSKTAGRAHVMNKHGEDRTRWPYDPRGKGK</sequence>
<dbReference type="EMBL" id="JAGEPF010000010">
    <property type="protein sequence ID" value="MBO2459385.1"/>
    <property type="molecule type" value="Genomic_DNA"/>
</dbReference>
<evidence type="ECO:0000313" key="2">
    <source>
        <dbReference type="EMBL" id="MBO2459385.1"/>
    </source>
</evidence>
<keyword evidence="3" id="KW-1185">Reference proteome</keyword>
<proteinExistence type="predicted"/>
<name>A0ABS3RTP0_9ACTN</name>
<accession>A0ABS3RTP0</accession>
<gene>
    <name evidence="2" type="ORF">J4709_17545</name>
</gene>
<feature type="region of interest" description="Disordered" evidence="1">
    <location>
        <begin position="45"/>
        <end position="66"/>
    </location>
</feature>
<comment type="caution">
    <text evidence="2">The sequence shown here is derived from an EMBL/GenBank/DDBJ whole genome shotgun (WGS) entry which is preliminary data.</text>
</comment>